<dbReference type="AlphaFoldDB" id="A0A371GPQ0"/>
<evidence type="ECO:0000313" key="4">
    <source>
        <dbReference type="Proteomes" id="UP000257109"/>
    </source>
</evidence>
<keyword evidence="4" id="KW-1185">Reference proteome</keyword>
<sequence length="633" mass="71435">MKGSKESGGVVSALSRNEEITAGASTLPKKCRDPGIFSVPCTIGECTFANAMLDLGASINVMPTSIYRSLNFGDLEPTGMTIQLANRSIVQPLGVLKDVLVQVNELIFPANFYVLDMADETSEKESTLILGRSFLMTARTKIDVHAGMLSMEFGDTLVQFNIFEAMRHPTEDHSLFGIDLLNEIVEEYLQLNSSSEDIGKFAENADESSCLGVTDEEANHEEVQDLPNSEDNHSDIADLAFEVELSELLDQVCNQEHSECTNDAEIKVADAEMLSQGRNKRALEANADSNQKRTEVAKSSRSKQKRTEIMSAHLVPSRDQVGQMDPISAIKKSPLLPPLMGLKTLPSHLKYAYLDREQQLLEQEDKLLEVLRQHKKAIGWKLADLPGINPSICMHRILMEEEIKPIRQQQRRLNPTLLDVVKKEVTKLLAVGIIYPISDSQWVSLVQVVPKKSGMTVMKNQQDELVPRRIQNSWRVYIDYRRLNLATRKDHFPLPFIDQMLEKLARKSHYCFLDGFSGYMKIHIAPEDQHKTTFTYPFGTFAYIRMPFGLCNAPSTFQRCMMSIFSDLLQDCMEVFMDDFTVYADSFEACLSNLSKVLRRCIDTNLVLNFEKCHFMVTEGIVLGHLVSNRGIE</sequence>
<evidence type="ECO:0000259" key="2">
    <source>
        <dbReference type="Pfam" id="PF00078"/>
    </source>
</evidence>
<dbReference type="CDD" id="cd01647">
    <property type="entry name" value="RT_LTR"/>
    <property type="match status" value="1"/>
</dbReference>
<dbReference type="InterPro" id="IPR053134">
    <property type="entry name" value="RNA-dir_DNA_polymerase"/>
</dbReference>
<accession>A0A371GPQ0</accession>
<organism evidence="3 4">
    <name type="scientific">Mucuna pruriens</name>
    <name type="common">Velvet bean</name>
    <name type="synonym">Dolichos pruriens</name>
    <dbReference type="NCBI Taxonomy" id="157652"/>
    <lineage>
        <taxon>Eukaryota</taxon>
        <taxon>Viridiplantae</taxon>
        <taxon>Streptophyta</taxon>
        <taxon>Embryophyta</taxon>
        <taxon>Tracheophyta</taxon>
        <taxon>Spermatophyta</taxon>
        <taxon>Magnoliopsida</taxon>
        <taxon>eudicotyledons</taxon>
        <taxon>Gunneridae</taxon>
        <taxon>Pentapetalae</taxon>
        <taxon>rosids</taxon>
        <taxon>fabids</taxon>
        <taxon>Fabales</taxon>
        <taxon>Fabaceae</taxon>
        <taxon>Papilionoideae</taxon>
        <taxon>50 kb inversion clade</taxon>
        <taxon>NPAAA clade</taxon>
        <taxon>indigoferoid/millettioid clade</taxon>
        <taxon>Phaseoleae</taxon>
        <taxon>Mucuna</taxon>
    </lineage>
</organism>
<dbReference type="CDD" id="cd00303">
    <property type="entry name" value="retropepsin_like"/>
    <property type="match status" value="1"/>
</dbReference>
<proteinExistence type="predicted"/>
<dbReference type="Proteomes" id="UP000257109">
    <property type="component" value="Unassembled WGS sequence"/>
</dbReference>
<dbReference type="Pfam" id="PF00078">
    <property type="entry name" value="RVT_1"/>
    <property type="match status" value="1"/>
</dbReference>
<name>A0A371GPQ0_MUCPR</name>
<dbReference type="PANTHER" id="PTHR24559">
    <property type="entry name" value="TRANSPOSON TY3-I GAG-POL POLYPROTEIN"/>
    <property type="match status" value="1"/>
</dbReference>
<gene>
    <name evidence="3" type="primary">pol</name>
    <name evidence="3" type="ORF">CR513_25335</name>
</gene>
<reference evidence="3" key="1">
    <citation type="submission" date="2018-05" db="EMBL/GenBank/DDBJ databases">
        <title>Draft genome of Mucuna pruriens seed.</title>
        <authorList>
            <person name="Nnadi N.E."/>
            <person name="Vos R."/>
            <person name="Hasami M.H."/>
            <person name="Devisetty U.K."/>
            <person name="Aguiy J.C."/>
        </authorList>
    </citation>
    <scope>NUCLEOTIDE SEQUENCE [LARGE SCALE GENOMIC DNA]</scope>
    <source>
        <strain evidence="3">JCA_2017</strain>
    </source>
</reference>
<dbReference type="InterPro" id="IPR043128">
    <property type="entry name" value="Rev_trsase/Diguanyl_cyclase"/>
</dbReference>
<evidence type="ECO:0000313" key="3">
    <source>
        <dbReference type="EMBL" id="RDX92519.1"/>
    </source>
</evidence>
<feature type="domain" description="Reverse transcriptase" evidence="2">
    <location>
        <begin position="471"/>
        <end position="625"/>
    </location>
</feature>
<dbReference type="Gene3D" id="3.30.70.270">
    <property type="match status" value="1"/>
</dbReference>
<evidence type="ECO:0000256" key="1">
    <source>
        <dbReference type="SAM" id="MobiDB-lite"/>
    </source>
</evidence>
<protein>
    <submittedName>
        <fullName evidence="3">Retrovirus-related Pol polyprotein</fullName>
    </submittedName>
</protein>
<dbReference type="InterPro" id="IPR043502">
    <property type="entry name" value="DNA/RNA_pol_sf"/>
</dbReference>
<feature type="non-terminal residue" evidence="3">
    <location>
        <position position="1"/>
    </location>
</feature>
<dbReference type="Gene3D" id="2.40.70.10">
    <property type="entry name" value="Acid Proteases"/>
    <property type="match status" value="1"/>
</dbReference>
<dbReference type="OrthoDB" id="1723412at2759"/>
<dbReference type="EMBL" id="QJKJ01004855">
    <property type="protein sequence ID" value="RDX92519.1"/>
    <property type="molecule type" value="Genomic_DNA"/>
</dbReference>
<dbReference type="InterPro" id="IPR021109">
    <property type="entry name" value="Peptidase_aspartic_dom_sf"/>
</dbReference>
<dbReference type="PANTHER" id="PTHR24559:SF444">
    <property type="entry name" value="REVERSE TRANSCRIPTASE DOMAIN-CONTAINING PROTEIN"/>
    <property type="match status" value="1"/>
</dbReference>
<feature type="non-terminal residue" evidence="3">
    <location>
        <position position="633"/>
    </location>
</feature>
<dbReference type="InterPro" id="IPR000477">
    <property type="entry name" value="RT_dom"/>
</dbReference>
<comment type="caution">
    <text evidence="3">The sequence shown here is derived from an EMBL/GenBank/DDBJ whole genome shotgun (WGS) entry which is preliminary data.</text>
</comment>
<feature type="region of interest" description="Disordered" evidence="1">
    <location>
        <begin position="282"/>
        <end position="307"/>
    </location>
</feature>
<dbReference type="Gene3D" id="3.10.10.10">
    <property type="entry name" value="HIV Type 1 Reverse Transcriptase, subunit A, domain 1"/>
    <property type="match status" value="1"/>
</dbReference>
<dbReference type="SUPFAM" id="SSF56672">
    <property type="entry name" value="DNA/RNA polymerases"/>
    <property type="match status" value="1"/>
</dbReference>